<dbReference type="InterPro" id="IPR041698">
    <property type="entry name" value="Methyltransf_25"/>
</dbReference>
<keyword evidence="9" id="KW-1185">Reference proteome</keyword>
<dbReference type="PANTHER" id="PTHR44307:SF2">
    <property type="entry name" value="PHOSPHOETHANOLAMINE METHYLTRANSFERASE ISOFORM X1"/>
    <property type="match status" value="1"/>
</dbReference>
<dbReference type="Proteomes" id="UP000019486">
    <property type="component" value="Unassembled WGS sequence"/>
</dbReference>
<sequence>MSEETATLKPWKKRLIAWWEGYDLPTGKADAESGPASGSAGGHGSGSADTPAAKPVLPGTNSRFGKPLWSASRIQVVEKLWGEGFTSPGGEDYIPELVKPLGLNPAMSVLDLAAGLGGAARKMAAQYGCWVTGLEPSPVLAKEGMERSVKAGMAKQATITHYDAENFRHPKRFDCIFSKEAFFCVKDRENLADGIEMSLKPRGQLLFTDYVFEKEEPRSSVIKDWLAREPVEPFPLTVDKTVTSLQQRNLDIRITEDVTDAHRLLIVAAIQSLTEFLEKHSMDHDTKLAVVDEVEHWARRVAALQSGLRMYRFFALKLPDGTEG</sequence>
<dbReference type="EMBL" id="AVFL01000026">
    <property type="protein sequence ID" value="EWY37458.1"/>
    <property type="molecule type" value="Genomic_DNA"/>
</dbReference>
<comment type="caution">
    <text evidence="8">The sequence shown here is derived from an EMBL/GenBank/DDBJ whole genome shotgun (WGS) entry which is preliminary data.</text>
</comment>
<reference evidence="8 9" key="1">
    <citation type="submission" date="2013-08" db="EMBL/GenBank/DDBJ databases">
        <title>The genome sequence of Skermanella stibiiresistens.</title>
        <authorList>
            <person name="Zhu W."/>
            <person name="Wang G."/>
        </authorList>
    </citation>
    <scope>NUCLEOTIDE SEQUENCE [LARGE SCALE GENOMIC DNA]</scope>
    <source>
        <strain evidence="8 9">SB22</strain>
    </source>
</reference>
<dbReference type="PANTHER" id="PTHR44307">
    <property type="entry name" value="PHOSPHOETHANOLAMINE METHYLTRANSFERASE"/>
    <property type="match status" value="1"/>
</dbReference>
<evidence type="ECO:0000256" key="4">
    <source>
        <dbReference type="ARBA" id="ARBA00025707"/>
    </source>
</evidence>
<keyword evidence="2 8" id="KW-0489">Methyltransferase</keyword>
<feature type="region of interest" description="Disordered" evidence="6">
    <location>
        <begin position="29"/>
        <end position="59"/>
    </location>
</feature>
<dbReference type="AlphaFoldDB" id="W9H129"/>
<evidence type="ECO:0000313" key="8">
    <source>
        <dbReference type="EMBL" id="EWY37458.1"/>
    </source>
</evidence>
<evidence type="ECO:0000256" key="2">
    <source>
        <dbReference type="ARBA" id="ARBA00022603"/>
    </source>
</evidence>
<evidence type="ECO:0000256" key="1">
    <source>
        <dbReference type="ARBA" id="ARBA00005189"/>
    </source>
</evidence>
<dbReference type="InterPro" id="IPR029063">
    <property type="entry name" value="SAM-dependent_MTases_sf"/>
</dbReference>
<feature type="domain" description="Methyltransferase" evidence="7">
    <location>
        <begin position="109"/>
        <end position="203"/>
    </location>
</feature>
<evidence type="ECO:0000256" key="6">
    <source>
        <dbReference type="SAM" id="MobiDB-lite"/>
    </source>
</evidence>
<dbReference type="OrthoDB" id="9765084at2"/>
<dbReference type="Pfam" id="PF13649">
    <property type="entry name" value="Methyltransf_25"/>
    <property type="match status" value="1"/>
</dbReference>
<comment type="pathway">
    <text evidence="1">Lipid metabolism.</text>
</comment>
<dbReference type="PATRIC" id="fig|1385369.3.peg.5531"/>
<name>W9H129_9PROT</name>
<dbReference type="SUPFAM" id="SSF53335">
    <property type="entry name" value="S-adenosyl-L-methionine-dependent methyltransferases"/>
    <property type="match status" value="1"/>
</dbReference>
<evidence type="ECO:0000313" key="9">
    <source>
        <dbReference type="Proteomes" id="UP000019486"/>
    </source>
</evidence>
<accession>W9H129</accession>
<comment type="catalytic activity">
    <reaction evidence="5">
        <text>phosphoethanolamine + S-adenosyl-L-methionine = N-methylethanolamine phosphate + S-adenosyl-L-homocysteine + H(+)</text>
        <dbReference type="Rhea" id="RHEA:20365"/>
        <dbReference type="ChEBI" id="CHEBI:15378"/>
        <dbReference type="ChEBI" id="CHEBI:57781"/>
        <dbReference type="ChEBI" id="CHEBI:57856"/>
        <dbReference type="ChEBI" id="CHEBI:58190"/>
        <dbReference type="ChEBI" id="CHEBI:59789"/>
        <dbReference type="EC" id="2.1.1.103"/>
    </reaction>
    <physiologicalReaction direction="left-to-right" evidence="5">
        <dbReference type="Rhea" id="RHEA:20366"/>
    </physiologicalReaction>
</comment>
<proteinExistence type="predicted"/>
<dbReference type="GO" id="GO:0032259">
    <property type="term" value="P:methylation"/>
    <property type="evidence" value="ECO:0007669"/>
    <property type="project" value="UniProtKB-KW"/>
</dbReference>
<dbReference type="Gene3D" id="3.40.50.150">
    <property type="entry name" value="Vaccinia Virus protein VP39"/>
    <property type="match status" value="1"/>
</dbReference>
<dbReference type="CDD" id="cd02440">
    <property type="entry name" value="AdoMet_MTases"/>
    <property type="match status" value="1"/>
</dbReference>
<keyword evidence="3 8" id="KW-0808">Transferase</keyword>
<protein>
    <submittedName>
        <fullName evidence="8">Phosphoethanolamine N-methyltransferase</fullName>
    </submittedName>
</protein>
<dbReference type="GO" id="GO:0000234">
    <property type="term" value="F:phosphoethanolamine N-methyltransferase activity"/>
    <property type="evidence" value="ECO:0007669"/>
    <property type="project" value="UniProtKB-EC"/>
</dbReference>
<comment type="pathway">
    <text evidence="4">Phospholipid metabolism.</text>
</comment>
<evidence type="ECO:0000256" key="5">
    <source>
        <dbReference type="ARBA" id="ARBA00047622"/>
    </source>
</evidence>
<evidence type="ECO:0000259" key="7">
    <source>
        <dbReference type="Pfam" id="PF13649"/>
    </source>
</evidence>
<evidence type="ECO:0000256" key="3">
    <source>
        <dbReference type="ARBA" id="ARBA00022679"/>
    </source>
</evidence>
<gene>
    <name evidence="8" type="ORF">N825_17765</name>
</gene>
<dbReference type="STRING" id="1385369.N825_17765"/>
<organism evidence="8 9">
    <name type="scientific">Skermanella stibiiresistens SB22</name>
    <dbReference type="NCBI Taxonomy" id="1385369"/>
    <lineage>
        <taxon>Bacteria</taxon>
        <taxon>Pseudomonadati</taxon>
        <taxon>Pseudomonadota</taxon>
        <taxon>Alphaproteobacteria</taxon>
        <taxon>Rhodospirillales</taxon>
        <taxon>Azospirillaceae</taxon>
        <taxon>Skermanella</taxon>
    </lineage>
</organism>
<dbReference type="RefSeq" id="WP_037458864.1">
    <property type="nucleotide sequence ID" value="NZ_AVFL01000026.1"/>
</dbReference>